<reference evidence="3 5" key="2">
    <citation type="journal article" date="2013" name="Nature">
        <title>Insights into bilaterian evolution from three spiralian genomes.</title>
        <authorList>
            <person name="Simakov O."/>
            <person name="Marletaz F."/>
            <person name="Cho S.J."/>
            <person name="Edsinger-Gonzales E."/>
            <person name="Havlak P."/>
            <person name="Hellsten U."/>
            <person name="Kuo D.H."/>
            <person name="Larsson T."/>
            <person name="Lv J."/>
            <person name="Arendt D."/>
            <person name="Savage R."/>
            <person name="Osoegawa K."/>
            <person name="de Jong P."/>
            <person name="Grimwood J."/>
            <person name="Chapman J.A."/>
            <person name="Shapiro H."/>
            <person name="Aerts A."/>
            <person name="Otillar R.P."/>
            <person name="Terry A.Y."/>
            <person name="Boore J.L."/>
            <person name="Grigoriev I.V."/>
            <person name="Lindberg D.R."/>
            <person name="Seaver E.C."/>
            <person name="Weisblat D.A."/>
            <person name="Putnam N.H."/>
            <person name="Rokhsar D.S."/>
        </authorList>
    </citation>
    <scope>NUCLEOTIDE SEQUENCE</scope>
</reference>
<protein>
    <submittedName>
        <fullName evidence="3 4">Uncharacterized protein</fullName>
    </submittedName>
</protein>
<dbReference type="EnsemblMetazoa" id="HelroT163776">
    <property type="protein sequence ID" value="HelroP163776"/>
    <property type="gene ID" value="HelroG163776"/>
</dbReference>
<dbReference type="EMBL" id="KB097495">
    <property type="protein sequence ID" value="ESN96677.1"/>
    <property type="molecule type" value="Genomic_DNA"/>
</dbReference>
<keyword evidence="2" id="KW-0812">Transmembrane</keyword>
<dbReference type="InParanoid" id="T1EUG3"/>
<feature type="transmembrane region" description="Helical" evidence="2">
    <location>
        <begin position="198"/>
        <end position="220"/>
    </location>
</feature>
<keyword evidence="2" id="KW-0472">Membrane</keyword>
<feature type="compositionally biased region" description="Basic and acidic residues" evidence="1">
    <location>
        <begin position="103"/>
        <end position="115"/>
    </location>
</feature>
<dbReference type="EMBL" id="AMQM01001449">
    <property type="status" value="NOT_ANNOTATED_CDS"/>
    <property type="molecule type" value="Genomic_DNA"/>
</dbReference>
<reference evidence="4" key="3">
    <citation type="submission" date="2015-06" db="UniProtKB">
        <authorList>
            <consortium name="EnsemblMetazoa"/>
        </authorList>
    </citation>
    <scope>IDENTIFICATION</scope>
</reference>
<dbReference type="RefSeq" id="XP_009025799.1">
    <property type="nucleotide sequence ID" value="XM_009027551.1"/>
</dbReference>
<proteinExistence type="predicted"/>
<dbReference type="GeneID" id="20200213"/>
<name>T1EUG3_HELRO</name>
<evidence type="ECO:0000256" key="1">
    <source>
        <dbReference type="SAM" id="MobiDB-lite"/>
    </source>
</evidence>
<feature type="compositionally biased region" description="Acidic residues" evidence="1">
    <location>
        <begin position="116"/>
        <end position="133"/>
    </location>
</feature>
<dbReference type="CTD" id="20200213"/>
<evidence type="ECO:0000313" key="5">
    <source>
        <dbReference type="Proteomes" id="UP000015101"/>
    </source>
</evidence>
<keyword evidence="5" id="KW-1185">Reference proteome</keyword>
<accession>T1EUG3</accession>
<evidence type="ECO:0000256" key="2">
    <source>
        <dbReference type="SAM" id="Phobius"/>
    </source>
</evidence>
<keyword evidence="2" id="KW-1133">Transmembrane helix</keyword>
<feature type="region of interest" description="Disordered" evidence="1">
    <location>
        <begin position="67"/>
        <end position="150"/>
    </location>
</feature>
<dbReference type="Proteomes" id="UP000015101">
    <property type="component" value="Unassembled WGS sequence"/>
</dbReference>
<reference evidence="5" key="1">
    <citation type="submission" date="2012-12" db="EMBL/GenBank/DDBJ databases">
        <authorList>
            <person name="Hellsten U."/>
            <person name="Grimwood J."/>
            <person name="Chapman J.A."/>
            <person name="Shapiro H."/>
            <person name="Aerts A."/>
            <person name="Otillar R.P."/>
            <person name="Terry A.Y."/>
            <person name="Boore J.L."/>
            <person name="Simakov O."/>
            <person name="Marletaz F."/>
            <person name="Cho S.-J."/>
            <person name="Edsinger-Gonzales E."/>
            <person name="Havlak P."/>
            <person name="Kuo D.-H."/>
            <person name="Larsson T."/>
            <person name="Lv J."/>
            <person name="Arendt D."/>
            <person name="Savage R."/>
            <person name="Osoegawa K."/>
            <person name="de Jong P."/>
            <person name="Lindberg D.R."/>
            <person name="Seaver E.C."/>
            <person name="Weisblat D.A."/>
            <person name="Putnam N.H."/>
            <person name="Grigoriev I.V."/>
            <person name="Rokhsar D.S."/>
        </authorList>
    </citation>
    <scope>NUCLEOTIDE SEQUENCE</scope>
</reference>
<gene>
    <name evidence="4" type="primary">20200213</name>
    <name evidence="3" type="ORF">HELRODRAFT_163776</name>
</gene>
<organism evidence="4 5">
    <name type="scientific">Helobdella robusta</name>
    <name type="common">Californian leech</name>
    <dbReference type="NCBI Taxonomy" id="6412"/>
    <lineage>
        <taxon>Eukaryota</taxon>
        <taxon>Metazoa</taxon>
        <taxon>Spiralia</taxon>
        <taxon>Lophotrochozoa</taxon>
        <taxon>Annelida</taxon>
        <taxon>Clitellata</taxon>
        <taxon>Hirudinea</taxon>
        <taxon>Rhynchobdellida</taxon>
        <taxon>Glossiphoniidae</taxon>
        <taxon>Helobdella</taxon>
    </lineage>
</organism>
<sequence>MLYVRQVKMTDFRKFKFKVTNAIGSSVARVQLQQFEDTQRIQSANQNVHPANNINNIIGNETMMNHLHHHHQLKQQQQQQLANSKRRSHDKHANNNNPSAHRSLNDADRDTKKDGDDDDDVDAVDDDNNDDAMPDTYGSTQLNKRDKNEQSNDINAIINDNIKNNQKYQQPKSLKNLKFKKPSRKMFTLRSSGTHLKAIILIVAIFSLSTSSFFISTFHFNLNYLYPFRNNIKTASLKADK</sequence>
<dbReference type="AlphaFoldDB" id="T1EUG3"/>
<dbReference type="HOGENOM" id="CLU_1152831_0_0_1"/>
<dbReference type="KEGG" id="hro:HELRODRAFT_163776"/>
<evidence type="ECO:0000313" key="3">
    <source>
        <dbReference type="EMBL" id="ESN96677.1"/>
    </source>
</evidence>
<evidence type="ECO:0000313" key="4">
    <source>
        <dbReference type="EnsemblMetazoa" id="HelroP163776"/>
    </source>
</evidence>